<organism evidence="14 15">
    <name type="scientific">Citrifermentans bremense</name>
    <dbReference type="NCBI Taxonomy" id="60035"/>
    <lineage>
        <taxon>Bacteria</taxon>
        <taxon>Pseudomonadati</taxon>
        <taxon>Thermodesulfobacteriota</taxon>
        <taxon>Desulfuromonadia</taxon>
        <taxon>Geobacterales</taxon>
        <taxon>Geobacteraceae</taxon>
        <taxon>Citrifermentans</taxon>
    </lineage>
</organism>
<proteinExistence type="inferred from homology"/>
<keyword evidence="3" id="KW-0997">Cell inner membrane</keyword>
<sequence length="612" mass="69261">MKAKLLTTGTVAVMAGMVLCMEVPGFASEQPAPQAVAQPVQTPEPKGATPEAGTAGTAKTESVAVTKPVSDEARADGVYIHLKAPFYSPLFFDVPLASVNDEKITLGDLQKALMSLHEKMTEEKEVSAKKNFMEPLERLINVKLVVQEAKNMELDQQAEIKSNLEKFADQQLRQVLFLERVKDIKPDEKKVQKEYRDAIKEMKLKSVMFLKEKDAKAFLEEIKHGKKFEELRDKVLKEGRAEAVGQDERQFATNAALGPIVSAELADVKAGAVSPIIEITNGFIIAKVEEIRYIDNPEALEQARSKVLSQMKLDSLKGYKAELVKKYAKENTKLVNSLDFEAKKPGFEKFLTDKRVVMSIKGEEPIRVRDLADALNSKFFHGIENAIKEKKLNREKLLALDELESVRVFKKEALEKRLDKSEEYLKRIEDHKTSVLFGAFIEKVVKPDVTFTVTQVKDYYEKHLSDYAGPETFQIAGIAFTKEGDAQKAIDKLREGVDFAWLKNNADGQVAKNARGLLQFNDEALTLQNMPEQMQKVVKGARKGDYRLYESPEGYAYALFIKEKEEAKPRPLEEVKDEVGQKVAWLNMTQDIEKWFKKLREAYPVKIYLESR</sequence>
<keyword evidence="5" id="KW-1133">Transmembrane helix</keyword>
<feature type="chain" id="PRO_5028058704" description="Periplasmic chaperone PpiD" evidence="12">
    <location>
        <begin position="28"/>
        <end position="612"/>
    </location>
</feature>
<feature type="region of interest" description="Disordered" evidence="11">
    <location>
        <begin position="32"/>
        <end position="63"/>
    </location>
</feature>
<evidence type="ECO:0000256" key="5">
    <source>
        <dbReference type="ARBA" id="ARBA00022989"/>
    </source>
</evidence>
<dbReference type="EMBL" id="AP023213">
    <property type="protein sequence ID" value="BCG48300.1"/>
    <property type="molecule type" value="Genomic_DNA"/>
</dbReference>
<evidence type="ECO:0000259" key="13">
    <source>
        <dbReference type="Pfam" id="PF13145"/>
    </source>
</evidence>
<evidence type="ECO:0000256" key="2">
    <source>
        <dbReference type="ARBA" id="ARBA00022475"/>
    </source>
</evidence>
<evidence type="ECO:0000256" key="1">
    <source>
        <dbReference type="ARBA" id="ARBA00004382"/>
    </source>
</evidence>
<evidence type="ECO:0000256" key="12">
    <source>
        <dbReference type="SAM" id="SignalP"/>
    </source>
</evidence>
<dbReference type="PANTHER" id="PTHR47529:SF1">
    <property type="entry name" value="PERIPLASMIC CHAPERONE PPID"/>
    <property type="match status" value="1"/>
</dbReference>
<dbReference type="Pfam" id="PF13145">
    <property type="entry name" value="Rotamase_2"/>
    <property type="match status" value="2"/>
</dbReference>
<dbReference type="InterPro" id="IPR046357">
    <property type="entry name" value="PPIase_dom_sf"/>
</dbReference>
<evidence type="ECO:0000256" key="4">
    <source>
        <dbReference type="ARBA" id="ARBA00022692"/>
    </source>
</evidence>
<keyword evidence="12" id="KW-0732">Signal</keyword>
<dbReference type="InterPro" id="IPR052029">
    <property type="entry name" value="PpiD_chaperone"/>
</dbReference>
<evidence type="ECO:0000256" key="7">
    <source>
        <dbReference type="ARBA" id="ARBA00023186"/>
    </source>
</evidence>
<dbReference type="AlphaFoldDB" id="A0A6S6M3T1"/>
<keyword evidence="6" id="KW-0472">Membrane</keyword>
<keyword evidence="4" id="KW-0812">Transmembrane</keyword>
<evidence type="ECO:0000313" key="15">
    <source>
        <dbReference type="Proteomes" id="UP000515472"/>
    </source>
</evidence>
<evidence type="ECO:0000256" key="6">
    <source>
        <dbReference type="ARBA" id="ARBA00023136"/>
    </source>
</evidence>
<protein>
    <recommendedName>
        <fullName evidence="9">Periplasmic chaperone PpiD</fullName>
    </recommendedName>
    <alternativeName>
        <fullName evidence="10">Periplasmic folding chaperone</fullName>
    </alternativeName>
</protein>
<keyword evidence="2" id="KW-1003">Cell membrane</keyword>
<dbReference type="Gene3D" id="3.10.50.40">
    <property type="match status" value="2"/>
</dbReference>
<comment type="similarity">
    <text evidence="8">Belongs to the PpiD chaperone family.</text>
</comment>
<dbReference type="InterPro" id="IPR027304">
    <property type="entry name" value="Trigger_fact/SurA_dom_sf"/>
</dbReference>
<feature type="compositionally biased region" description="Low complexity" evidence="11">
    <location>
        <begin position="32"/>
        <end position="61"/>
    </location>
</feature>
<reference evidence="14 15" key="1">
    <citation type="submission" date="2020-06" db="EMBL/GenBank/DDBJ databases">
        <title>Interaction of electrochemicaly active bacteria, Geobacter bremensis R4 on different carbon anode.</title>
        <authorList>
            <person name="Meng L."/>
            <person name="Yoshida N."/>
        </authorList>
    </citation>
    <scope>NUCLEOTIDE SEQUENCE [LARGE SCALE GENOMIC DNA]</scope>
    <source>
        <strain evidence="14 15">R4</strain>
    </source>
</reference>
<evidence type="ECO:0000256" key="9">
    <source>
        <dbReference type="ARBA" id="ARBA00040743"/>
    </source>
</evidence>
<dbReference type="SUPFAM" id="SSF109998">
    <property type="entry name" value="Triger factor/SurA peptide-binding domain-like"/>
    <property type="match status" value="2"/>
</dbReference>
<keyword evidence="7" id="KW-0143">Chaperone</keyword>
<gene>
    <name evidence="14" type="ORF">GEOBRER4_n3186</name>
</gene>
<evidence type="ECO:0000256" key="8">
    <source>
        <dbReference type="ARBA" id="ARBA00038408"/>
    </source>
</evidence>
<dbReference type="PANTHER" id="PTHR47529">
    <property type="entry name" value="PEPTIDYL-PROLYL CIS-TRANS ISOMERASE D"/>
    <property type="match status" value="1"/>
</dbReference>
<dbReference type="Gene3D" id="1.10.4030.10">
    <property type="entry name" value="Porin chaperone SurA, peptide-binding domain"/>
    <property type="match status" value="1"/>
</dbReference>
<dbReference type="GO" id="GO:0005886">
    <property type="term" value="C:plasma membrane"/>
    <property type="evidence" value="ECO:0007669"/>
    <property type="project" value="UniProtKB-SubCell"/>
</dbReference>
<evidence type="ECO:0000256" key="3">
    <source>
        <dbReference type="ARBA" id="ARBA00022519"/>
    </source>
</evidence>
<feature type="signal peptide" evidence="12">
    <location>
        <begin position="1"/>
        <end position="27"/>
    </location>
</feature>
<comment type="subcellular location">
    <subcellularLocation>
        <location evidence="1">Cell inner membrane</location>
        <topology evidence="1">Single-pass type II membrane protein</topology>
        <orientation evidence="1">Periplasmic side</orientation>
    </subcellularLocation>
</comment>
<accession>A0A6S6M3T1</accession>
<dbReference type="RefSeq" id="WP_185243064.1">
    <property type="nucleotide sequence ID" value="NZ_AP023213.1"/>
</dbReference>
<name>A0A6S6M3T1_9BACT</name>
<dbReference type="InterPro" id="IPR000297">
    <property type="entry name" value="PPIase_PpiC"/>
</dbReference>
<evidence type="ECO:0000313" key="14">
    <source>
        <dbReference type="EMBL" id="BCG48300.1"/>
    </source>
</evidence>
<evidence type="ECO:0000256" key="10">
    <source>
        <dbReference type="ARBA" id="ARBA00042775"/>
    </source>
</evidence>
<dbReference type="Proteomes" id="UP000515472">
    <property type="component" value="Chromosome"/>
</dbReference>
<dbReference type="KEGG" id="gbn:GEOBRER4_30500"/>
<feature type="domain" description="PpiC" evidence="13">
    <location>
        <begin position="186"/>
        <end position="304"/>
    </location>
</feature>
<dbReference type="Gene3D" id="1.10.8.1040">
    <property type="match status" value="1"/>
</dbReference>
<dbReference type="GO" id="GO:0003755">
    <property type="term" value="F:peptidyl-prolyl cis-trans isomerase activity"/>
    <property type="evidence" value="ECO:0007669"/>
    <property type="project" value="InterPro"/>
</dbReference>
<feature type="domain" description="PpiC" evidence="13">
    <location>
        <begin position="452"/>
        <end position="577"/>
    </location>
</feature>
<keyword evidence="15" id="KW-1185">Reference proteome</keyword>
<evidence type="ECO:0000256" key="11">
    <source>
        <dbReference type="SAM" id="MobiDB-lite"/>
    </source>
</evidence>